<proteinExistence type="predicted"/>
<dbReference type="NCBIfam" id="NF007968">
    <property type="entry name" value="PRK10692.1"/>
    <property type="match status" value="1"/>
</dbReference>
<name>A0A068Z3X7_9GAMM</name>
<organism evidence="1 2">
    <name type="scientific">Serratia symbiotica</name>
    <dbReference type="NCBI Taxonomy" id="138074"/>
    <lineage>
        <taxon>Bacteria</taxon>
        <taxon>Pseudomonadati</taxon>
        <taxon>Pseudomonadota</taxon>
        <taxon>Gammaproteobacteria</taxon>
        <taxon>Enterobacterales</taxon>
        <taxon>Yersiniaceae</taxon>
        <taxon>Serratia</taxon>
    </lineage>
</organism>
<gene>
    <name evidence="1" type="primary">ychH</name>
    <name evidence="1" type="ORF">SYMBAF_06755</name>
</gene>
<dbReference type="AlphaFoldDB" id="A0A068Z3X7"/>
<dbReference type="Proteomes" id="UP000042738">
    <property type="component" value="Chromosome"/>
</dbReference>
<dbReference type="EMBL" id="CP050855">
    <property type="protein sequence ID" value="QLH62706.1"/>
    <property type="molecule type" value="Genomic_DNA"/>
</dbReference>
<accession>A0A068Z3X7</accession>
<dbReference type="GeneID" id="93736216"/>
<protein>
    <submittedName>
        <fullName evidence="1">Stress-induced protein YchH</fullName>
    </submittedName>
</protein>
<dbReference type="Pfam" id="PF10762">
    <property type="entry name" value="DUF2583"/>
    <property type="match status" value="1"/>
</dbReference>
<dbReference type="InterPro" id="IPR019698">
    <property type="entry name" value="DUF2583"/>
</dbReference>
<evidence type="ECO:0000313" key="1">
    <source>
        <dbReference type="EMBL" id="QLH62706.1"/>
    </source>
</evidence>
<sequence>MKRRHVDKVGNFFMGLGLVVMISGGGYSILAEVSQFNLPPLYAQGAIMSIFIGALIWLVGARIGGREQVAERYWWIKHVDKHCRDDPRRKSH</sequence>
<dbReference type="RefSeq" id="WP_040265792.1">
    <property type="nucleotide sequence ID" value="NZ_CAXKXZ010000007.1"/>
</dbReference>
<dbReference type="STRING" id="138074.SYMBAF_50243"/>
<reference evidence="1 2" key="1">
    <citation type="journal article" date="2014" name="Genome Announc.">
        <title>Whole-Genome Sequence of Serratia symbiotica Strain CWBI-2.3T, a Free-Living Symbiont of the Black Bean Aphid Aphis fabae.</title>
        <authorList>
            <person name="Foray V."/>
            <person name="Grigorescu A.S."/>
            <person name="Sabri A."/>
            <person name="Haubruge E."/>
            <person name="Lognay G."/>
            <person name="Francis F."/>
            <person name="Fauconnier M.L."/>
            <person name="Hance T."/>
            <person name="Thonart P."/>
        </authorList>
    </citation>
    <scope>NUCLEOTIDE SEQUENCE [LARGE SCALE GENOMIC DNA]</scope>
    <source>
        <strain evidence="1">CWBI-2.3</strain>
    </source>
</reference>
<evidence type="ECO:0000313" key="2">
    <source>
        <dbReference type="Proteomes" id="UP000042738"/>
    </source>
</evidence>